<dbReference type="AlphaFoldDB" id="A0A2I2FX30"/>
<evidence type="ECO:0000313" key="3">
    <source>
        <dbReference type="Proteomes" id="UP000234275"/>
    </source>
</evidence>
<keyword evidence="1" id="KW-1133">Transmembrane helix</keyword>
<dbReference type="Proteomes" id="UP000234275">
    <property type="component" value="Unassembled WGS sequence"/>
</dbReference>
<dbReference type="EMBL" id="MSFO01000008">
    <property type="protein sequence ID" value="PLB45163.1"/>
    <property type="molecule type" value="Genomic_DNA"/>
</dbReference>
<organism evidence="2 3">
    <name type="scientific">Aspergillus steynii IBT 23096</name>
    <dbReference type="NCBI Taxonomy" id="1392250"/>
    <lineage>
        <taxon>Eukaryota</taxon>
        <taxon>Fungi</taxon>
        <taxon>Dikarya</taxon>
        <taxon>Ascomycota</taxon>
        <taxon>Pezizomycotina</taxon>
        <taxon>Eurotiomycetes</taxon>
        <taxon>Eurotiomycetidae</taxon>
        <taxon>Eurotiales</taxon>
        <taxon>Aspergillaceae</taxon>
        <taxon>Aspergillus</taxon>
        <taxon>Aspergillus subgen. Circumdati</taxon>
    </lineage>
</organism>
<proteinExistence type="predicted"/>
<keyword evidence="3" id="KW-1185">Reference proteome</keyword>
<evidence type="ECO:0000313" key="2">
    <source>
        <dbReference type="EMBL" id="PLB45163.1"/>
    </source>
</evidence>
<gene>
    <name evidence="2" type="ORF">P170DRAFT_274089</name>
</gene>
<keyword evidence="1" id="KW-0472">Membrane</keyword>
<protein>
    <submittedName>
        <fullName evidence="2">Uncharacterized protein</fullName>
    </submittedName>
</protein>
<comment type="caution">
    <text evidence="2">The sequence shown here is derived from an EMBL/GenBank/DDBJ whole genome shotgun (WGS) entry which is preliminary data.</text>
</comment>
<dbReference type="GeneID" id="36550857"/>
<feature type="transmembrane region" description="Helical" evidence="1">
    <location>
        <begin position="114"/>
        <end position="137"/>
    </location>
</feature>
<keyword evidence="1" id="KW-0812">Transmembrane</keyword>
<accession>A0A2I2FX30</accession>
<dbReference type="RefSeq" id="XP_024700465.1">
    <property type="nucleotide sequence ID" value="XM_024843158.1"/>
</dbReference>
<name>A0A2I2FX30_9EURO</name>
<reference evidence="2 3" key="1">
    <citation type="submission" date="2016-12" db="EMBL/GenBank/DDBJ databases">
        <title>The genomes of Aspergillus section Nigri reveals drivers in fungal speciation.</title>
        <authorList>
            <consortium name="DOE Joint Genome Institute"/>
            <person name="Vesth T.C."/>
            <person name="Nybo J."/>
            <person name="Theobald S."/>
            <person name="Brandl J."/>
            <person name="Frisvad J.C."/>
            <person name="Nielsen K.F."/>
            <person name="Lyhne E.K."/>
            <person name="Kogle M.E."/>
            <person name="Kuo A."/>
            <person name="Riley R."/>
            <person name="Clum A."/>
            <person name="Nolan M."/>
            <person name="Lipzen A."/>
            <person name="Salamov A."/>
            <person name="Henrissat B."/>
            <person name="Wiebenga A."/>
            <person name="De Vries R.P."/>
            <person name="Grigoriev I.V."/>
            <person name="Mortensen U.H."/>
            <person name="Andersen M.R."/>
            <person name="Baker S.E."/>
        </authorList>
    </citation>
    <scope>NUCLEOTIDE SEQUENCE [LARGE SCALE GENOMIC DNA]</scope>
    <source>
        <strain evidence="2 3">IBT 23096</strain>
    </source>
</reference>
<sequence length="224" mass="24396">MSVAGRMDTEDGVEPVDIMGIPYDFTIWDGTIPSSKRNFARSQAEILKRPGWSLVVLQNVSVSVGTWELELELGIGNAAQPQFGVHEAEGPIPYRIVTSGPSLFTALRMVRGTCLASTFCVYSGILLPSLYLLYLGILPTKALDRELPHGCQIPCKAERNQNQSTLRINRATCPLRPTAKCGTLEPPAAGMVLLLWRLSTGRVEWQAATGPSREPHAPPRLSSA</sequence>
<evidence type="ECO:0000256" key="1">
    <source>
        <dbReference type="SAM" id="Phobius"/>
    </source>
</evidence>
<dbReference type="VEuPathDB" id="FungiDB:P170DRAFT_274089"/>